<dbReference type="Pfam" id="PF11789">
    <property type="entry name" value="zf-Nse"/>
    <property type="match status" value="1"/>
</dbReference>
<evidence type="ECO:0000313" key="15">
    <source>
        <dbReference type="EMBL" id="KAK3384541.1"/>
    </source>
</evidence>
<dbReference type="PROSITE" id="PS51044">
    <property type="entry name" value="ZF_SP_RING"/>
    <property type="match status" value="1"/>
</dbReference>
<dbReference type="GO" id="GO:0008270">
    <property type="term" value="F:zinc ion binding"/>
    <property type="evidence" value="ECO:0007669"/>
    <property type="project" value="UniProtKB-KW"/>
</dbReference>
<dbReference type="GO" id="GO:0016925">
    <property type="term" value="P:protein sumoylation"/>
    <property type="evidence" value="ECO:0007669"/>
    <property type="project" value="TreeGrafter"/>
</dbReference>
<evidence type="ECO:0000256" key="10">
    <source>
        <dbReference type="ARBA" id="ARBA00023110"/>
    </source>
</evidence>
<evidence type="ECO:0000256" key="9">
    <source>
        <dbReference type="ARBA" id="ARBA00022833"/>
    </source>
</evidence>
<keyword evidence="6" id="KW-0479">Metal-binding</keyword>
<organism evidence="15 16">
    <name type="scientific">Lasiosphaeria ovina</name>
    <dbReference type="NCBI Taxonomy" id="92902"/>
    <lineage>
        <taxon>Eukaryota</taxon>
        <taxon>Fungi</taxon>
        <taxon>Dikarya</taxon>
        <taxon>Ascomycota</taxon>
        <taxon>Pezizomycotina</taxon>
        <taxon>Sordariomycetes</taxon>
        <taxon>Sordariomycetidae</taxon>
        <taxon>Sordariales</taxon>
        <taxon>Lasiosphaeriaceae</taxon>
        <taxon>Lasiosphaeria</taxon>
    </lineage>
</organism>
<evidence type="ECO:0000256" key="7">
    <source>
        <dbReference type="ARBA" id="ARBA00022771"/>
    </source>
</evidence>
<feature type="region of interest" description="Disordered" evidence="13">
    <location>
        <begin position="171"/>
        <end position="203"/>
    </location>
</feature>
<reference evidence="15" key="2">
    <citation type="submission" date="2023-06" db="EMBL/GenBank/DDBJ databases">
        <authorList>
            <consortium name="Lawrence Berkeley National Laboratory"/>
            <person name="Haridas S."/>
            <person name="Hensen N."/>
            <person name="Bonometti L."/>
            <person name="Westerberg I."/>
            <person name="Brannstrom I.O."/>
            <person name="Guillou S."/>
            <person name="Cros-Aarteil S."/>
            <person name="Calhoun S."/>
            <person name="Kuo A."/>
            <person name="Mondo S."/>
            <person name="Pangilinan J."/>
            <person name="Riley R."/>
            <person name="Labutti K."/>
            <person name="Andreopoulos B."/>
            <person name="Lipzen A."/>
            <person name="Chen C."/>
            <person name="Yanf M."/>
            <person name="Daum C."/>
            <person name="Ng V."/>
            <person name="Clum A."/>
            <person name="Steindorff A."/>
            <person name="Ohm R."/>
            <person name="Martin F."/>
            <person name="Silar P."/>
            <person name="Natvig D."/>
            <person name="Lalanne C."/>
            <person name="Gautier V."/>
            <person name="Ament-Velasquez S.L."/>
            <person name="Kruys A."/>
            <person name="Hutchinson M.I."/>
            <person name="Powell A.J."/>
            <person name="Barry K."/>
            <person name="Miller A.N."/>
            <person name="Grigoriev I.V."/>
            <person name="Debuchy R."/>
            <person name="Gladieux P."/>
            <person name="Thoren M.H."/>
            <person name="Johannesson H."/>
        </authorList>
    </citation>
    <scope>NUCLEOTIDE SEQUENCE</scope>
    <source>
        <strain evidence="15">CBS 958.72</strain>
    </source>
</reference>
<dbReference type="InterPro" id="IPR026846">
    <property type="entry name" value="Nse2(Mms21)"/>
</dbReference>
<gene>
    <name evidence="15" type="ORF">B0T24DRAFT_689697</name>
</gene>
<evidence type="ECO:0000256" key="4">
    <source>
        <dbReference type="ARBA" id="ARBA00013194"/>
    </source>
</evidence>
<feature type="region of interest" description="Disordered" evidence="13">
    <location>
        <begin position="1"/>
        <end position="47"/>
    </location>
</feature>
<dbReference type="InterPro" id="IPR004181">
    <property type="entry name" value="Znf_MIZ"/>
</dbReference>
<name>A0AAE0NN03_9PEZI</name>
<accession>A0AAE0NN03</accession>
<dbReference type="InterPro" id="IPR003613">
    <property type="entry name" value="Ubox_domain"/>
</dbReference>
<evidence type="ECO:0000256" key="6">
    <source>
        <dbReference type="ARBA" id="ARBA00022723"/>
    </source>
</evidence>
<dbReference type="GO" id="GO:0061665">
    <property type="term" value="F:SUMO ligase activity"/>
    <property type="evidence" value="ECO:0007669"/>
    <property type="project" value="TreeGrafter"/>
</dbReference>
<evidence type="ECO:0000256" key="5">
    <source>
        <dbReference type="ARBA" id="ARBA00022679"/>
    </source>
</evidence>
<proteinExistence type="inferred from homology"/>
<feature type="compositionally biased region" description="Acidic residues" evidence="13">
    <location>
        <begin position="193"/>
        <end position="203"/>
    </location>
</feature>
<dbReference type="GO" id="GO:0000724">
    <property type="term" value="P:double-strand break repair via homologous recombination"/>
    <property type="evidence" value="ECO:0007669"/>
    <property type="project" value="InterPro"/>
</dbReference>
<dbReference type="EC" id="5.2.1.8" evidence="4"/>
<comment type="caution">
    <text evidence="15">The sequence shown here is derived from an EMBL/GenBank/DDBJ whole genome shotgun (WGS) entry which is preliminary data.</text>
</comment>
<dbReference type="AlphaFoldDB" id="A0AAE0NN03"/>
<dbReference type="GO" id="GO:0030915">
    <property type="term" value="C:Smc5-Smc6 complex"/>
    <property type="evidence" value="ECO:0007669"/>
    <property type="project" value="InterPro"/>
</dbReference>
<keyword evidence="10" id="KW-0697">Rotamase</keyword>
<dbReference type="GO" id="GO:0005634">
    <property type="term" value="C:nucleus"/>
    <property type="evidence" value="ECO:0007669"/>
    <property type="project" value="UniProtKB-SubCell"/>
</dbReference>
<evidence type="ECO:0000256" key="2">
    <source>
        <dbReference type="ARBA" id="ARBA00004718"/>
    </source>
</evidence>
<feature type="compositionally biased region" description="Low complexity" evidence="13">
    <location>
        <begin position="14"/>
        <end position="33"/>
    </location>
</feature>
<dbReference type="PANTHER" id="PTHR21330">
    <property type="entry name" value="E3 SUMO-PROTEIN LIGASE NSE2"/>
    <property type="match status" value="1"/>
</dbReference>
<protein>
    <recommendedName>
        <fullName evidence="4">peptidylprolyl isomerase</fullName>
        <ecNumber evidence="4">5.2.1.8</ecNumber>
    </recommendedName>
</protein>
<evidence type="ECO:0000256" key="1">
    <source>
        <dbReference type="ARBA" id="ARBA00004123"/>
    </source>
</evidence>
<feature type="compositionally biased region" description="Basic and acidic residues" evidence="13">
    <location>
        <begin position="406"/>
        <end position="416"/>
    </location>
</feature>
<evidence type="ECO:0000256" key="11">
    <source>
        <dbReference type="ARBA" id="ARBA00023242"/>
    </source>
</evidence>
<keyword evidence="16" id="KW-1185">Reference proteome</keyword>
<comment type="subcellular location">
    <subcellularLocation>
        <location evidence="1">Nucleus</location>
    </subcellularLocation>
</comment>
<dbReference type="GO" id="GO:0016567">
    <property type="term" value="P:protein ubiquitination"/>
    <property type="evidence" value="ECO:0007669"/>
    <property type="project" value="InterPro"/>
</dbReference>
<feature type="compositionally biased region" description="Acidic residues" evidence="13">
    <location>
        <begin position="381"/>
        <end position="395"/>
    </location>
</feature>
<keyword evidence="8" id="KW-0833">Ubl conjugation pathway</keyword>
<keyword evidence="7 12" id="KW-0863">Zinc-finger</keyword>
<evidence type="ECO:0000259" key="14">
    <source>
        <dbReference type="PROSITE" id="PS51044"/>
    </source>
</evidence>
<feature type="domain" description="SP-RING-type" evidence="14">
    <location>
        <begin position="296"/>
        <end position="376"/>
    </location>
</feature>
<comment type="pathway">
    <text evidence="2">Protein modification; protein sumoylation.</text>
</comment>
<comment type="similarity">
    <text evidence="3">Belongs to the NSE2 family.</text>
</comment>
<dbReference type="CDD" id="cd16651">
    <property type="entry name" value="SPL-RING_NSE2"/>
    <property type="match status" value="1"/>
</dbReference>
<keyword evidence="9" id="KW-0862">Zinc</keyword>
<evidence type="ECO:0000256" key="3">
    <source>
        <dbReference type="ARBA" id="ARBA00008212"/>
    </source>
</evidence>
<sequence length="423" mass="47644">MPTLLRRHPRPSGSVSASDSASRSAPVRDAAPATELPPIAVPAHPINDVGRRALSNISNNREKGKYQGHLTKSAVYLRSSVGSVNDVLFAQQRQLASAIEKRTAQGITEKTEYEADLEKYVEKLNAEIGEFTDGAEAALRDVIDCRAELDDETMVLEAVHRAVEEANTQRAQFLAQRQRDRTPKQTRRPGADSDSENGEEAVDNAEAEDYDDDLDMHDAPPLTNVHDILKTQRQAKAEEYQAMSAHERYAVNNDYISFKRTWHDALHPDDQIPLPDASTWFDQSGRPTKDVAAEPEDDDLVVEREIIDLKCPLSLQVMREPYSNHKCKHTFEKSAIMDFLRTSGGAAKCPVCSQELRIKDLYLDELVLRKLKRAEQAAQRDDDDTSDLDFESDGDESMRVQTSTRVQKERMPQKVEDVEDERD</sequence>
<dbReference type="SUPFAM" id="SSF57850">
    <property type="entry name" value="RING/U-box"/>
    <property type="match status" value="1"/>
</dbReference>
<evidence type="ECO:0000256" key="13">
    <source>
        <dbReference type="SAM" id="MobiDB-lite"/>
    </source>
</evidence>
<reference evidence="15" key="1">
    <citation type="journal article" date="2023" name="Mol. Phylogenet. Evol.">
        <title>Genome-scale phylogeny and comparative genomics of the fungal order Sordariales.</title>
        <authorList>
            <person name="Hensen N."/>
            <person name="Bonometti L."/>
            <person name="Westerberg I."/>
            <person name="Brannstrom I.O."/>
            <person name="Guillou S."/>
            <person name="Cros-Aarteil S."/>
            <person name="Calhoun S."/>
            <person name="Haridas S."/>
            <person name="Kuo A."/>
            <person name="Mondo S."/>
            <person name="Pangilinan J."/>
            <person name="Riley R."/>
            <person name="LaButti K."/>
            <person name="Andreopoulos B."/>
            <person name="Lipzen A."/>
            <person name="Chen C."/>
            <person name="Yan M."/>
            <person name="Daum C."/>
            <person name="Ng V."/>
            <person name="Clum A."/>
            <person name="Steindorff A."/>
            <person name="Ohm R.A."/>
            <person name="Martin F."/>
            <person name="Silar P."/>
            <person name="Natvig D.O."/>
            <person name="Lalanne C."/>
            <person name="Gautier V."/>
            <person name="Ament-Velasquez S.L."/>
            <person name="Kruys A."/>
            <person name="Hutchinson M.I."/>
            <person name="Powell A.J."/>
            <person name="Barry K."/>
            <person name="Miller A.N."/>
            <person name="Grigoriev I.V."/>
            <person name="Debuchy R."/>
            <person name="Gladieux P."/>
            <person name="Hiltunen Thoren M."/>
            <person name="Johannesson H."/>
        </authorList>
    </citation>
    <scope>NUCLEOTIDE SEQUENCE</scope>
    <source>
        <strain evidence="15">CBS 958.72</strain>
    </source>
</reference>
<dbReference type="InterPro" id="IPR013083">
    <property type="entry name" value="Znf_RING/FYVE/PHD"/>
</dbReference>
<evidence type="ECO:0000256" key="8">
    <source>
        <dbReference type="ARBA" id="ARBA00022786"/>
    </source>
</evidence>
<dbReference type="SMART" id="SM00504">
    <property type="entry name" value="Ubox"/>
    <property type="match status" value="1"/>
</dbReference>
<feature type="region of interest" description="Disordered" evidence="13">
    <location>
        <begin position="374"/>
        <end position="423"/>
    </location>
</feature>
<keyword evidence="11" id="KW-0539">Nucleus</keyword>
<evidence type="ECO:0000256" key="12">
    <source>
        <dbReference type="PROSITE-ProRule" id="PRU00452"/>
    </source>
</evidence>
<dbReference type="PANTHER" id="PTHR21330:SF1">
    <property type="entry name" value="E3 SUMO-PROTEIN LIGASE NSE2"/>
    <property type="match status" value="1"/>
</dbReference>
<dbReference type="GO" id="GO:0004842">
    <property type="term" value="F:ubiquitin-protein transferase activity"/>
    <property type="evidence" value="ECO:0007669"/>
    <property type="project" value="InterPro"/>
</dbReference>
<dbReference type="EMBL" id="JAULSN010000001">
    <property type="protein sequence ID" value="KAK3384541.1"/>
    <property type="molecule type" value="Genomic_DNA"/>
</dbReference>
<dbReference type="Gene3D" id="3.30.40.10">
    <property type="entry name" value="Zinc/RING finger domain, C3HC4 (zinc finger)"/>
    <property type="match status" value="1"/>
</dbReference>
<dbReference type="GO" id="GO:0003755">
    <property type="term" value="F:peptidyl-prolyl cis-trans isomerase activity"/>
    <property type="evidence" value="ECO:0007669"/>
    <property type="project" value="UniProtKB-KW"/>
</dbReference>
<keyword evidence="10" id="KW-0413">Isomerase</keyword>
<keyword evidence="5" id="KW-0808">Transferase</keyword>
<evidence type="ECO:0000313" key="16">
    <source>
        <dbReference type="Proteomes" id="UP001287356"/>
    </source>
</evidence>
<feature type="compositionally biased region" description="Basic residues" evidence="13">
    <location>
        <begin position="1"/>
        <end position="10"/>
    </location>
</feature>
<dbReference type="Proteomes" id="UP001287356">
    <property type="component" value="Unassembled WGS sequence"/>
</dbReference>